<dbReference type="InParanoid" id="A0A395JGX6"/>
<organism evidence="2 3">
    <name type="scientific">Arenicella xantha</name>
    <dbReference type="NCBI Taxonomy" id="644221"/>
    <lineage>
        <taxon>Bacteria</taxon>
        <taxon>Pseudomonadati</taxon>
        <taxon>Pseudomonadota</taxon>
        <taxon>Gammaproteobacteria</taxon>
        <taxon>Arenicellales</taxon>
        <taxon>Arenicellaceae</taxon>
        <taxon>Arenicella</taxon>
    </lineage>
</organism>
<evidence type="ECO:0000256" key="1">
    <source>
        <dbReference type="SAM" id="SignalP"/>
    </source>
</evidence>
<sequence length="98" mass="10966">MMNKKTLAALAIAIPLIVFAREVSHDANGSPYDASSLFEASIIIKTEVNQSVDRWRDGDRVYLTQGNLKSTYIYRANGNWTSGGATRLLPKWKHKKTP</sequence>
<keyword evidence="1" id="KW-0732">Signal</keyword>
<dbReference type="Proteomes" id="UP000253083">
    <property type="component" value="Unassembled WGS sequence"/>
</dbReference>
<name>A0A395JGX6_9GAMM</name>
<gene>
    <name evidence="2" type="ORF">DFR28_1101</name>
</gene>
<comment type="caution">
    <text evidence="2">The sequence shown here is derived from an EMBL/GenBank/DDBJ whole genome shotgun (WGS) entry which is preliminary data.</text>
</comment>
<evidence type="ECO:0000313" key="3">
    <source>
        <dbReference type="Proteomes" id="UP000253083"/>
    </source>
</evidence>
<dbReference type="EMBL" id="QNRT01000010">
    <property type="protein sequence ID" value="RBP47038.1"/>
    <property type="molecule type" value="Genomic_DNA"/>
</dbReference>
<feature type="signal peptide" evidence="1">
    <location>
        <begin position="1"/>
        <end position="20"/>
    </location>
</feature>
<keyword evidence="3" id="KW-1185">Reference proteome</keyword>
<protein>
    <submittedName>
        <fullName evidence="2">Uncharacterized protein</fullName>
    </submittedName>
</protein>
<accession>A0A395JGX6</accession>
<proteinExistence type="predicted"/>
<dbReference type="AlphaFoldDB" id="A0A395JGX6"/>
<feature type="chain" id="PRO_5017341614" evidence="1">
    <location>
        <begin position="21"/>
        <end position="98"/>
    </location>
</feature>
<reference evidence="2 3" key="1">
    <citation type="submission" date="2018-06" db="EMBL/GenBank/DDBJ databases">
        <title>Genomic Encyclopedia of Type Strains, Phase IV (KMG-IV): sequencing the most valuable type-strain genomes for metagenomic binning, comparative biology and taxonomic classification.</title>
        <authorList>
            <person name="Goeker M."/>
        </authorList>
    </citation>
    <scope>NUCLEOTIDE SEQUENCE [LARGE SCALE GENOMIC DNA]</scope>
    <source>
        <strain evidence="2 3">DSM 24032</strain>
    </source>
</reference>
<evidence type="ECO:0000313" key="2">
    <source>
        <dbReference type="EMBL" id="RBP47038.1"/>
    </source>
</evidence>